<proteinExistence type="predicted"/>
<reference evidence="2" key="1">
    <citation type="journal article" date="2021" name="PeerJ">
        <title>Extensive microbial diversity within the chicken gut microbiome revealed by metagenomics and culture.</title>
        <authorList>
            <person name="Gilroy R."/>
            <person name="Ravi A."/>
            <person name="Getino M."/>
            <person name="Pursley I."/>
            <person name="Horton D.L."/>
            <person name="Alikhan N.F."/>
            <person name="Baker D."/>
            <person name="Gharbi K."/>
            <person name="Hall N."/>
            <person name="Watson M."/>
            <person name="Adriaenssens E.M."/>
            <person name="Foster-Nyarko E."/>
            <person name="Jarju S."/>
            <person name="Secka A."/>
            <person name="Antonio M."/>
            <person name="Oren A."/>
            <person name="Chaudhuri R.R."/>
            <person name="La Ragione R."/>
            <person name="Hildebrand F."/>
            <person name="Pallen M.J."/>
        </authorList>
    </citation>
    <scope>NUCLEOTIDE SEQUENCE</scope>
    <source>
        <strain evidence="2">CHK180-15479</strain>
    </source>
</reference>
<dbReference type="Gene3D" id="3.40.50.300">
    <property type="entry name" value="P-loop containing nucleotide triphosphate hydrolases"/>
    <property type="match status" value="1"/>
</dbReference>
<organism evidence="2 3">
    <name type="scientific">Candidatus Enterocloster excrementipullorum</name>
    <dbReference type="NCBI Taxonomy" id="2838559"/>
    <lineage>
        <taxon>Bacteria</taxon>
        <taxon>Bacillati</taxon>
        <taxon>Bacillota</taxon>
        <taxon>Clostridia</taxon>
        <taxon>Lachnospirales</taxon>
        <taxon>Lachnospiraceae</taxon>
        <taxon>Enterocloster</taxon>
    </lineage>
</organism>
<reference evidence="2" key="2">
    <citation type="submission" date="2021-04" db="EMBL/GenBank/DDBJ databases">
        <authorList>
            <person name="Gilroy R."/>
        </authorList>
    </citation>
    <scope>NUCLEOTIDE SEQUENCE</scope>
    <source>
        <strain evidence="2">CHK180-15479</strain>
    </source>
</reference>
<dbReference type="Pfam" id="PF13175">
    <property type="entry name" value="AAA_15"/>
    <property type="match status" value="2"/>
</dbReference>
<dbReference type="InterPro" id="IPR027417">
    <property type="entry name" value="P-loop_NTPase"/>
</dbReference>
<name>A0A9D2SGX4_9FIRM</name>
<dbReference type="InterPro" id="IPR041685">
    <property type="entry name" value="AAA_GajA/Old/RecF-like"/>
</dbReference>
<evidence type="ECO:0000313" key="3">
    <source>
        <dbReference type="Proteomes" id="UP000823910"/>
    </source>
</evidence>
<dbReference type="PANTHER" id="PTHR43581:SF4">
    <property type="entry name" value="ATP_GTP PHOSPHATASE"/>
    <property type="match status" value="1"/>
</dbReference>
<dbReference type="EMBL" id="DWWT01000004">
    <property type="protein sequence ID" value="HJC04839.1"/>
    <property type="molecule type" value="Genomic_DNA"/>
</dbReference>
<evidence type="ECO:0000259" key="1">
    <source>
        <dbReference type="Pfam" id="PF13175"/>
    </source>
</evidence>
<accession>A0A9D2SGX4</accession>
<feature type="domain" description="Endonuclease GajA/Old nuclease/RecF-like AAA" evidence="1">
    <location>
        <begin position="259"/>
        <end position="348"/>
    </location>
</feature>
<comment type="caution">
    <text evidence="2">The sequence shown here is derived from an EMBL/GenBank/DDBJ whole genome shotgun (WGS) entry which is preliminary data.</text>
</comment>
<protein>
    <submittedName>
        <fullName evidence="2">ATP-binding protein</fullName>
    </submittedName>
</protein>
<feature type="domain" description="Endonuclease GajA/Old nuclease/RecF-like AAA" evidence="1">
    <location>
        <begin position="1"/>
        <end position="42"/>
    </location>
</feature>
<dbReference type="GO" id="GO:0005524">
    <property type="term" value="F:ATP binding"/>
    <property type="evidence" value="ECO:0007669"/>
    <property type="project" value="UniProtKB-KW"/>
</dbReference>
<gene>
    <name evidence="2" type="ORF">H9704_01575</name>
</gene>
<evidence type="ECO:0000313" key="2">
    <source>
        <dbReference type="EMBL" id="HJC04839.1"/>
    </source>
</evidence>
<keyword evidence="2" id="KW-0067">ATP-binding</keyword>
<dbReference type="InterPro" id="IPR051396">
    <property type="entry name" value="Bact_Antivir_Def_Nuclease"/>
</dbReference>
<dbReference type="AlphaFoldDB" id="A0A9D2SGX4"/>
<dbReference type="PANTHER" id="PTHR43581">
    <property type="entry name" value="ATP/GTP PHOSPHATASE"/>
    <property type="match status" value="1"/>
</dbReference>
<sequence length="628" mass="73546">MRLTYVHIQNFKSIRDMEIRDIDRALILVGKNNTGKTSVLDAVCAALGCYEVQERDFNEQGQAVRIAVRLALAGEDLAFFHGQGRVSKYRRFEAWLKSFKERLPSFREDSRRAGKLPEGELSFTFHMSPGGKPRYEDGHRKNNPYIPMVLPKVYRITAERELAQLQNDLLLSAQGEEVRRLKSESCVFEAAKTCTRCFQCIGLIDQKKPGELTAAETARLLEYKVYQMNLGGMARKINENFRKNGGYEELRYALRWEGGRLFDLEVTAYNEEQNRARPVELMGRGMRSIYMLSLLETYTGQEGRFPSIIVVEEPELFLHPQLQKTCGEILYRLSLKNQVIFQTHSPDLLFNFTIRQIRQVVLDKERFSTVRPQTDLGRILDDLGYGANDLMNVSFVFIVEGKQDKSRLPLLLEKYYSEVLDEEGRLARISIITTNSCTNIKTYANLKYMNQVYLRDQFLMIRDGDGEDPEELAGQLCRYYEERSREDADRLPRVTRKNVLILKYYSFENYFLNPAVMAKLGIVESEEAFYRILFEKWREYLGRIRSGQRLLAVMGRDFESPEDVREHMEEIRIHLRGHNLYDIFYGRYKAEETELLRRYIDLAPREDFQDILDGIDRFVYFESRRRGE</sequence>
<dbReference type="SUPFAM" id="SSF52540">
    <property type="entry name" value="P-loop containing nucleoside triphosphate hydrolases"/>
    <property type="match status" value="1"/>
</dbReference>
<keyword evidence="2" id="KW-0547">Nucleotide-binding</keyword>
<dbReference type="Proteomes" id="UP000823910">
    <property type="component" value="Unassembled WGS sequence"/>
</dbReference>